<accession>A0A5B0LM47</accession>
<feature type="chain" id="PRO_5022758379" evidence="1">
    <location>
        <begin position="25"/>
        <end position="226"/>
    </location>
</feature>
<organism evidence="2 3">
    <name type="scientific">Puccinia graminis f. sp. tritici</name>
    <dbReference type="NCBI Taxonomy" id="56615"/>
    <lineage>
        <taxon>Eukaryota</taxon>
        <taxon>Fungi</taxon>
        <taxon>Dikarya</taxon>
        <taxon>Basidiomycota</taxon>
        <taxon>Pucciniomycotina</taxon>
        <taxon>Pucciniomycetes</taxon>
        <taxon>Pucciniales</taxon>
        <taxon>Pucciniaceae</taxon>
        <taxon>Puccinia</taxon>
    </lineage>
</organism>
<dbReference type="EMBL" id="VSWC01000196">
    <property type="protein sequence ID" value="KAA1066007.1"/>
    <property type="molecule type" value="Genomic_DNA"/>
</dbReference>
<keyword evidence="3" id="KW-1185">Reference proteome</keyword>
<evidence type="ECO:0000256" key="1">
    <source>
        <dbReference type="SAM" id="SignalP"/>
    </source>
</evidence>
<evidence type="ECO:0000313" key="2">
    <source>
        <dbReference type="EMBL" id="KAA1066007.1"/>
    </source>
</evidence>
<feature type="signal peptide" evidence="1">
    <location>
        <begin position="1"/>
        <end position="24"/>
    </location>
</feature>
<keyword evidence="1" id="KW-0732">Signal</keyword>
<sequence>MHLLSTSTFVSLLVALPFATQASSSVPKLERRHHKNHAPYTNVYMMRQDLDYSQGPLPIYTSEGTVAFLFVKSVHNPRRGESTAKLMSNTSVPIFELFSTNDACYLDSVYKEAPPATADFAIELYTHGLLKDDWRFNFRNTTGVTENYKFVRNYANKAGKIYNEVEGHNGDLIAKLSNQKRKDSWLLTKGHKEVETYTLSCTANSPQIELVTLMAMVLHRVDACGL</sequence>
<dbReference type="Proteomes" id="UP000324748">
    <property type="component" value="Unassembled WGS sequence"/>
</dbReference>
<gene>
    <name evidence="2" type="ORF">PGT21_018222</name>
</gene>
<dbReference type="AlphaFoldDB" id="A0A5B0LM47"/>
<name>A0A5B0LM47_PUCGR</name>
<proteinExistence type="predicted"/>
<dbReference type="OrthoDB" id="2495355at2759"/>
<comment type="caution">
    <text evidence="2">The sequence shown here is derived from an EMBL/GenBank/DDBJ whole genome shotgun (WGS) entry which is preliminary data.</text>
</comment>
<reference evidence="2 3" key="1">
    <citation type="submission" date="2019-05" db="EMBL/GenBank/DDBJ databases">
        <title>Emergence of the Ug99 lineage of the wheat stem rust pathogen through somatic hybridization.</title>
        <authorList>
            <person name="Li F."/>
            <person name="Upadhyaya N.M."/>
            <person name="Sperschneider J."/>
            <person name="Matny O."/>
            <person name="Nguyen-Phuc H."/>
            <person name="Mago R."/>
            <person name="Raley C."/>
            <person name="Miller M.E."/>
            <person name="Silverstein K.A.T."/>
            <person name="Henningsen E."/>
            <person name="Hirsch C.D."/>
            <person name="Visser B."/>
            <person name="Pretorius Z.A."/>
            <person name="Steffenson B.J."/>
            <person name="Schwessinger B."/>
            <person name="Dodds P.N."/>
            <person name="Figueroa M."/>
        </authorList>
    </citation>
    <scope>NUCLEOTIDE SEQUENCE [LARGE SCALE GENOMIC DNA]</scope>
    <source>
        <strain evidence="2">21-0</strain>
    </source>
</reference>
<protein>
    <submittedName>
        <fullName evidence="2">Uncharacterized protein</fullName>
    </submittedName>
</protein>
<evidence type="ECO:0000313" key="3">
    <source>
        <dbReference type="Proteomes" id="UP000324748"/>
    </source>
</evidence>